<dbReference type="AlphaFoldDB" id="A0A841C807"/>
<protein>
    <submittedName>
        <fullName evidence="2">Ohr subfamily peroxiredoxin</fullName>
    </submittedName>
</protein>
<dbReference type="InterPro" id="IPR019953">
    <property type="entry name" value="OHR"/>
</dbReference>
<dbReference type="Proteomes" id="UP000562464">
    <property type="component" value="Unassembled WGS sequence"/>
</dbReference>
<evidence type="ECO:0000256" key="1">
    <source>
        <dbReference type="ARBA" id="ARBA00007378"/>
    </source>
</evidence>
<proteinExistence type="inferred from homology"/>
<dbReference type="GO" id="GO:0006979">
    <property type="term" value="P:response to oxidative stress"/>
    <property type="evidence" value="ECO:0007669"/>
    <property type="project" value="InterPro"/>
</dbReference>
<dbReference type="InterPro" id="IPR036102">
    <property type="entry name" value="OsmC/Ohrsf"/>
</dbReference>
<dbReference type="InterPro" id="IPR015946">
    <property type="entry name" value="KH_dom-like_a/b"/>
</dbReference>
<reference evidence="2 3" key="1">
    <citation type="submission" date="2020-08" db="EMBL/GenBank/DDBJ databases">
        <title>Genomic Encyclopedia of Type Strains, Phase IV (KMG-IV): sequencing the most valuable type-strain genomes for metagenomic binning, comparative biology and taxonomic classification.</title>
        <authorList>
            <person name="Goeker M."/>
        </authorList>
    </citation>
    <scope>NUCLEOTIDE SEQUENCE [LARGE SCALE GENOMIC DNA]</scope>
    <source>
        <strain evidence="2 3">DSM 14925</strain>
    </source>
</reference>
<dbReference type="PANTHER" id="PTHR33797">
    <property type="entry name" value="ORGANIC HYDROPEROXIDE RESISTANCE PROTEIN-LIKE"/>
    <property type="match status" value="1"/>
</dbReference>
<dbReference type="Pfam" id="PF02566">
    <property type="entry name" value="OsmC"/>
    <property type="match status" value="1"/>
</dbReference>
<dbReference type="PANTHER" id="PTHR33797:SF2">
    <property type="entry name" value="ORGANIC HYDROPEROXIDE RESISTANCE PROTEIN-LIKE"/>
    <property type="match status" value="1"/>
</dbReference>
<dbReference type="RefSeq" id="WP_183540485.1">
    <property type="nucleotide sequence ID" value="NZ_DASWOY010000030.1"/>
</dbReference>
<evidence type="ECO:0000313" key="3">
    <source>
        <dbReference type="Proteomes" id="UP000562464"/>
    </source>
</evidence>
<dbReference type="SUPFAM" id="SSF82784">
    <property type="entry name" value="OsmC-like"/>
    <property type="match status" value="1"/>
</dbReference>
<dbReference type="Gene3D" id="3.30.300.20">
    <property type="match status" value="1"/>
</dbReference>
<name>A0A841C807_9LACT</name>
<dbReference type="Gene3D" id="2.20.25.10">
    <property type="match status" value="1"/>
</dbReference>
<comment type="similarity">
    <text evidence="1">Belongs to the OsmC/Ohr family.</text>
</comment>
<keyword evidence="3" id="KW-1185">Reference proteome</keyword>
<evidence type="ECO:0000313" key="2">
    <source>
        <dbReference type="EMBL" id="MBB5888437.1"/>
    </source>
</evidence>
<organism evidence="2 3">
    <name type="scientific">Lactovum miscens</name>
    <dbReference type="NCBI Taxonomy" id="190387"/>
    <lineage>
        <taxon>Bacteria</taxon>
        <taxon>Bacillati</taxon>
        <taxon>Bacillota</taxon>
        <taxon>Bacilli</taxon>
        <taxon>Lactobacillales</taxon>
        <taxon>Streptococcaceae</taxon>
        <taxon>Lactovum</taxon>
    </lineage>
</organism>
<comment type="caution">
    <text evidence="2">The sequence shown here is derived from an EMBL/GenBank/DDBJ whole genome shotgun (WGS) entry which is preliminary data.</text>
</comment>
<dbReference type="NCBIfam" id="TIGR03561">
    <property type="entry name" value="organ_hyd_perox"/>
    <property type="match status" value="1"/>
</dbReference>
<sequence length="134" mass="14301">MQKIYTTKMTNIGGRSGEVHSPDHSLELKIAAPGKRVEGATNPEQLFAAGYSSCFNSALDMVMQSKGIKGESTISAQVSLYSENPTSFVIGVELEGHIEGLALEQTQELLDIAHTVCPYSKATSGNIEVTIKAV</sequence>
<accession>A0A841C807</accession>
<dbReference type="InterPro" id="IPR003718">
    <property type="entry name" value="OsmC/Ohr_fam"/>
</dbReference>
<gene>
    <name evidence="2" type="ORF">HNQ37_001337</name>
</gene>
<dbReference type="EMBL" id="JACHHV010000025">
    <property type="protein sequence ID" value="MBB5888437.1"/>
    <property type="molecule type" value="Genomic_DNA"/>
</dbReference>